<feature type="domain" description="Alpha 1,4-glycosyltransferase" evidence="2">
    <location>
        <begin position="498"/>
        <end position="627"/>
    </location>
</feature>
<feature type="non-terminal residue" evidence="3">
    <location>
        <position position="1"/>
    </location>
</feature>
<evidence type="ECO:0000313" key="3">
    <source>
        <dbReference type="EMBL" id="JAT60618.1"/>
    </source>
</evidence>
<organism evidence="3">
    <name type="scientific">Anthurium amnicola</name>
    <dbReference type="NCBI Taxonomy" id="1678845"/>
    <lineage>
        <taxon>Eukaryota</taxon>
        <taxon>Viridiplantae</taxon>
        <taxon>Streptophyta</taxon>
        <taxon>Embryophyta</taxon>
        <taxon>Tracheophyta</taxon>
        <taxon>Spermatophyta</taxon>
        <taxon>Magnoliopsida</taxon>
        <taxon>Liliopsida</taxon>
        <taxon>Araceae</taxon>
        <taxon>Pothoideae</taxon>
        <taxon>Potheae</taxon>
        <taxon>Anthurium</taxon>
    </lineage>
</organism>
<accession>A0A1D1Z141</accession>
<dbReference type="SUPFAM" id="SSF53448">
    <property type="entry name" value="Nucleotide-diphospho-sugar transferases"/>
    <property type="match status" value="1"/>
</dbReference>
<keyword evidence="1" id="KW-1133">Transmembrane helix</keyword>
<dbReference type="InterPro" id="IPR044789">
    <property type="entry name" value="Put_A1-4-GlycosylTfrase_plant"/>
</dbReference>
<dbReference type="PANTHER" id="PTHR47213">
    <property type="entry name" value="OS07G0567300 PROTEIN"/>
    <property type="match status" value="1"/>
</dbReference>
<reference evidence="3" key="1">
    <citation type="submission" date="2015-07" db="EMBL/GenBank/DDBJ databases">
        <title>Transcriptome Assembly of Anthurium amnicola.</title>
        <authorList>
            <person name="Suzuki J."/>
        </authorList>
    </citation>
    <scope>NUCLEOTIDE SEQUENCE</scope>
</reference>
<dbReference type="InterPro" id="IPR007652">
    <property type="entry name" value="A1-4-GlycosylTfrase_dom"/>
</dbReference>
<protein>
    <submittedName>
        <fullName evidence="3">Uncharacterized protein At4g19900</fullName>
    </submittedName>
</protein>
<dbReference type="PANTHER" id="PTHR47213:SF1">
    <property type="entry name" value="OS07G0567300 PROTEIN"/>
    <property type="match status" value="1"/>
</dbReference>
<dbReference type="InterPro" id="IPR007577">
    <property type="entry name" value="GlycoTrfase_DXD_sugar-bd_CS"/>
</dbReference>
<sequence>THTVPVSQLLPLAGETEMLRPPQSRRRPRYGAHLCCAATAVFLLLLSISVLHSRLSSSPSSSSRFLSGRGSNGSHLLLDDADSDVSSDDRIDLLDVVEEGDEVAKDEERRGRDGEVEDGVGGYFWDHALGVRRRAFGGPRARGRGRVPDWPEDPLRADDPDAWGRIGIGIGIAFASDDQPVEEGIRLKLASIRSIEDALLLKSGSYAGGRAPLREGWAPWFEAKGRYLKQDRMFGSSVEPVNPVNHPLLQDPDGPALTGLTRGDRLLQKAMWRELERTPFLGGKRQIKRVERKVLGSEKKRVPERKIGGSVRSNKEDKPKYADGRHWGYYPGLEQHSSFSEFMDQFLGVGRCSLRVFMVWNSPPWAYSVRHQRGLESLLHHHEDACVVVFSETMELDFFKDFVKDGFRIAVAMPNLDELLKDTPDHVFASVWFEWRKTKHYLIHSSELIRLAALYKYGGVYLDSDVVILKPLSSLKNSIGIEDEISGNPMFNGAVMVFEKQSRFIMECLREFYSTYDDTLLRWNGAELLTRVINKLVSGVDKLQVQFELKIEPSHLFFPISSQNVTRYFSAPIDNAERTEQDHLLSNILNTSIAFHFWNGLTSALVPETDSLVEKLLNHYCLHCLDVL</sequence>
<gene>
    <name evidence="3" type="primary">At4g19900_3</name>
    <name evidence="3" type="ORF">g.88104</name>
</gene>
<evidence type="ECO:0000259" key="2">
    <source>
        <dbReference type="Pfam" id="PF04572"/>
    </source>
</evidence>
<evidence type="ECO:0000256" key="1">
    <source>
        <dbReference type="SAM" id="Phobius"/>
    </source>
</evidence>
<dbReference type="InterPro" id="IPR029044">
    <property type="entry name" value="Nucleotide-diphossugar_trans"/>
</dbReference>
<proteinExistence type="predicted"/>
<name>A0A1D1Z141_9ARAE</name>
<dbReference type="EMBL" id="GDJX01007318">
    <property type="protein sequence ID" value="JAT60618.1"/>
    <property type="molecule type" value="Transcribed_RNA"/>
</dbReference>
<dbReference type="Pfam" id="PF04488">
    <property type="entry name" value="Gly_transf_sug"/>
    <property type="match status" value="1"/>
</dbReference>
<keyword evidence="1" id="KW-0812">Transmembrane</keyword>
<keyword evidence="1" id="KW-0472">Membrane</keyword>
<dbReference type="AlphaFoldDB" id="A0A1D1Z141"/>
<feature type="transmembrane region" description="Helical" evidence="1">
    <location>
        <begin position="30"/>
        <end position="51"/>
    </location>
</feature>
<dbReference type="Gene3D" id="3.90.550.20">
    <property type="match status" value="1"/>
</dbReference>
<dbReference type="Pfam" id="PF04572">
    <property type="entry name" value="Gb3_synth"/>
    <property type="match status" value="1"/>
</dbReference>